<dbReference type="AlphaFoldDB" id="A0A167LNG6"/>
<dbReference type="CDD" id="cd09917">
    <property type="entry name" value="F-box_SF"/>
    <property type="match status" value="1"/>
</dbReference>
<dbReference type="RefSeq" id="XP_018288836.1">
    <property type="nucleotide sequence ID" value="XM_018441236.1"/>
</dbReference>
<organism evidence="2 3">
    <name type="scientific">Phycomyces blakesleeanus (strain ATCC 8743b / DSM 1359 / FGSC 10004 / NBRC 33097 / NRRL 1555)</name>
    <dbReference type="NCBI Taxonomy" id="763407"/>
    <lineage>
        <taxon>Eukaryota</taxon>
        <taxon>Fungi</taxon>
        <taxon>Fungi incertae sedis</taxon>
        <taxon>Mucoromycota</taxon>
        <taxon>Mucoromycotina</taxon>
        <taxon>Mucoromycetes</taxon>
        <taxon>Mucorales</taxon>
        <taxon>Phycomycetaceae</taxon>
        <taxon>Phycomyces</taxon>
    </lineage>
</organism>
<dbReference type="PROSITE" id="PS50181">
    <property type="entry name" value="FBOX"/>
    <property type="match status" value="1"/>
</dbReference>
<accession>A0A167LNG6</accession>
<gene>
    <name evidence="2" type="ORF">PHYBLDRAFT_64126</name>
</gene>
<sequence length="266" mass="30225">MSWAKQLKSIFARQWKKTGSPTSASVTRQALNAAPTLDCLPDEILLRVFEYLDFHTLYGLVQISRRFRQLAFYALEHYALPHIQLVTLIDQEGHGQWRAVHRFSGLDQHTSRATFTTSSMTPARRYKSSSTIAAPVVRTLSLLDLSPKANDSLTYCVDRKQRRMSIRTCGVHEMTVKSWLGFKQKTFVASPWKLFYSVATSPTFRLSLILQQAKTQPQKKPSTNNSNNNERYITPMGMTIQLATLTRAVQLKSSTSQNLDGLHNMP</sequence>
<dbReference type="Proteomes" id="UP000077315">
    <property type="component" value="Unassembled WGS sequence"/>
</dbReference>
<evidence type="ECO:0000313" key="3">
    <source>
        <dbReference type="Proteomes" id="UP000077315"/>
    </source>
</evidence>
<evidence type="ECO:0000313" key="2">
    <source>
        <dbReference type="EMBL" id="OAD70796.1"/>
    </source>
</evidence>
<dbReference type="OrthoDB" id="2287688at2759"/>
<name>A0A167LNG6_PHYB8</name>
<evidence type="ECO:0000259" key="1">
    <source>
        <dbReference type="PROSITE" id="PS50181"/>
    </source>
</evidence>
<reference evidence="3" key="1">
    <citation type="submission" date="2015-06" db="EMBL/GenBank/DDBJ databases">
        <title>Expansion of signal transduction pathways in fungi by whole-genome duplication.</title>
        <authorList>
            <consortium name="DOE Joint Genome Institute"/>
            <person name="Corrochano L.M."/>
            <person name="Kuo A."/>
            <person name="Marcet-Houben M."/>
            <person name="Polaino S."/>
            <person name="Salamov A."/>
            <person name="Villalobos J.M."/>
            <person name="Alvarez M.I."/>
            <person name="Avalos J."/>
            <person name="Benito E.P."/>
            <person name="Benoit I."/>
            <person name="Burger G."/>
            <person name="Camino L.P."/>
            <person name="Canovas D."/>
            <person name="Cerda-Olmedo E."/>
            <person name="Cheng J.-F."/>
            <person name="Dominguez A."/>
            <person name="Elias M."/>
            <person name="Eslava A.P."/>
            <person name="Glaser F."/>
            <person name="Grimwood J."/>
            <person name="Gutierrez G."/>
            <person name="Heitman J."/>
            <person name="Henrissat B."/>
            <person name="Iturriaga E.A."/>
            <person name="Lang B.F."/>
            <person name="Lavin J.L."/>
            <person name="Lee S."/>
            <person name="Li W."/>
            <person name="Lindquist E."/>
            <person name="Lopez-Garcia S."/>
            <person name="Luque E.M."/>
            <person name="Marcos A.T."/>
            <person name="Martin J."/>
            <person name="McCluskey K."/>
            <person name="Medina H.R."/>
            <person name="Miralles-Duran A."/>
            <person name="Miyazaki A."/>
            <person name="Munoz-Torres E."/>
            <person name="Oguiza J.A."/>
            <person name="Ohm R."/>
            <person name="Olmedo M."/>
            <person name="Orejas M."/>
            <person name="Ortiz-Castellanos L."/>
            <person name="Pisabarro A.G."/>
            <person name="Rodriguez-Romero J."/>
            <person name="Ruiz-Herrera J."/>
            <person name="Ruiz-Vazquez R."/>
            <person name="Sanz C."/>
            <person name="Schackwitz W."/>
            <person name="Schmutz J."/>
            <person name="Shahriari M."/>
            <person name="Shelest E."/>
            <person name="Silva-Franco F."/>
            <person name="Soanes D."/>
            <person name="Syed K."/>
            <person name="Tagua V.G."/>
            <person name="Talbot N.J."/>
            <person name="Thon M."/>
            <person name="De vries R.P."/>
            <person name="Wiebenga A."/>
            <person name="Yadav J.S."/>
            <person name="Braun E.L."/>
            <person name="Baker S."/>
            <person name="Garre V."/>
            <person name="Horwitz B."/>
            <person name="Torres-Martinez S."/>
            <person name="Idnurm A."/>
            <person name="Herrera-Estrella A."/>
            <person name="Gabaldon T."/>
            <person name="Grigoriev I.V."/>
        </authorList>
    </citation>
    <scope>NUCLEOTIDE SEQUENCE [LARGE SCALE GENOMIC DNA]</scope>
    <source>
        <strain evidence="3">NRRL 1555(-)</strain>
    </source>
</reference>
<dbReference type="InterPro" id="IPR036047">
    <property type="entry name" value="F-box-like_dom_sf"/>
</dbReference>
<keyword evidence="3" id="KW-1185">Reference proteome</keyword>
<dbReference type="Pfam" id="PF12937">
    <property type="entry name" value="F-box-like"/>
    <property type="match status" value="1"/>
</dbReference>
<dbReference type="SUPFAM" id="SSF81383">
    <property type="entry name" value="F-box domain"/>
    <property type="match status" value="1"/>
</dbReference>
<proteinExistence type="predicted"/>
<dbReference type="GeneID" id="29002142"/>
<dbReference type="Gene3D" id="1.20.1280.50">
    <property type="match status" value="1"/>
</dbReference>
<protein>
    <recommendedName>
        <fullName evidence="1">F-box domain-containing protein</fullName>
    </recommendedName>
</protein>
<dbReference type="VEuPathDB" id="FungiDB:PHYBLDRAFT_64126"/>
<dbReference type="EMBL" id="KV440987">
    <property type="protein sequence ID" value="OAD70796.1"/>
    <property type="molecule type" value="Genomic_DNA"/>
</dbReference>
<dbReference type="InParanoid" id="A0A167LNG6"/>
<feature type="domain" description="F-box" evidence="1">
    <location>
        <begin position="34"/>
        <end position="70"/>
    </location>
</feature>
<dbReference type="InterPro" id="IPR001810">
    <property type="entry name" value="F-box_dom"/>
</dbReference>